<evidence type="ECO:0000313" key="2">
    <source>
        <dbReference type="Proteomes" id="UP001469553"/>
    </source>
</evidence>
<name>A0ABV0YNP5_9TELE</name>
<accession>A0ABV0YNP5</accession>
<evidence type="ECO:0000313" key="1">
    <source>
        <dbReference type="EMBL" id="MEQ2295463.1"/>
    </source>
</evidence>
<reference evidence="1 2" key="1">
    <citation type="submission" date="2021-06" db="EMBL/GenBank/DDBJ databases">
        <authorList>
            <person name="Palmer J.M."/>
        </authorList>
    </citation>
    <scope>NUCLEOTIDE SEQUENCE [LARGE SCALE GENOMIC DNA]</scope>
    <source>
        <strain evidence="1 2">AS_MEX2019</strain>
        <tissue evidence="1">Muscle</tissue>
    </source>
</reference>
<proteinExistence type="predicted"/>
<dbReference type="EMBL" id="JAHRIP010038616">
    <property type="protein sequence ID" value="MEQ2295463.1"/>
    <property type="molecule type" value="Genomic_DNA"/>
</dbReference>
<dbReference type="Proteomes" id="UP001469553">
    <property type="component" value="Unassembled WGS sequence"/>
</dbReference>
<comment type="caution">
    <text evidence="1">The sequence shown here is derived from an EMBL/GenBank/DDBJ whole genome shotgun (WGS) entry which is preliminary data.</text>
</comment>
<protein>
    <submittedName>
        <fullName evidence="1">Uncharacterized protein</fullName>
    </submittedName>
</protein>
<sequence length="146" mass="17101">MGLLQRLAEHLVSLCREDGREMTKNKQEKMQAERLLQQRWEKRERWSERERGKRWRGLEMWKEGEIVTSRRRVQRQGNERLPALHHAQGLPQSAGGRAEMPHVSVLLALPLVCMHLGLHASGCVFTRRRCACVCKRKKNGKRRSDV</sequence>
<organism evidence="1 2">
    <name type="scientific">Ameca splendens</name>
    <dbReference type="NCBI Taxonomy" id="208324"/>
    <lineage>
        <taxon>Eukaryota</taxon>
        <taxon>Metazoa</taxon>
        <taxon>Chordata</taxon>
        <taxon>Craniata</taxon>
        <taxon>Vertebrata</taxon>
        <taxon>Euteleostomi</taxon>
        <taxon>Actinopterygii</taxon>
        <taxon>Neopterygii</taxon>
        <taxon>Teleostei</taxon>
        <taxon>Neoteleostei</taxon>
        <taxon>Acanthomorphata</taxon>
        <taxon>Ovalentaria</taxon>
        <taxon>Atherinomorphae</taxon>
        <taxon>Cyprinodontiformes</taxon>
        <taxon>Goodeidae</taxon>
        <taxon>Ameca</taxon>
    </lineage>
</organism>
<gene>
    <name evidence="1" type="ORF">AMECASPLE_014609</name>
</gene>
<keyword evidence="2" id="KW-1185">Reference proteome</keyword>